<dbReference type="EMBL" id="JAKOGG010000137">
    <property type="protein sequence ID" value="MCS4558745.1"/>
    <property type="molecule type" value="Genomic_DNA"/>
</dbReference>
<comment type="caution">
    <text evidence="2">The sequence shown here is derived from an EMBL/GenBank/DDBJ whole genome shotgun (WGS) entry which is preliminary data.</text>
</comment>
<dbReference type="PROSITE" id="PS00290">
    <property type="entry name" value="IG_MHC"/>
    <property type="match status" value="1"/>
</dbReference>
<name>A0ABT2FQW8_9GAMM</name>
<organism evidence="2 3">
    <name type="scientific">Shewanella electrica</name>
    <dbReference type="NCBI Taxonomy" id="515560"/>
    <lineage>
        <taxon>Bacteria</taxon>
        <taxon>Pseudomonadati</taxon>
        <taxon>Pseudomonadota</taxon>
        <taxon>Gammaproteobacteria</taxon>
        <taxon>Alteromonadales</taxon>
        <taxon>Shewanellaceae</taxon>
        <taxon>Shewanella</taxon>
    </lineage>
</organism>
<dbReference type="InterPro" id="IPR003006">
    <property type="entry name" value="Ig/MHC_CS"/>
</dbReference>
<dbReference type="InterPro" id="IPR036179">
    <property type="entry name" value="Ig-like_dom_sf"/>
</dbReference>
<protein>
    <recommendedName>
        <fullName evidence="1">Immunoglobulin C1-set domain-containing protein</fullName>
    </recommendedName>
</protein>
<dbReference type="Gene3D" id="2.60.40.10">
    <property type="entry name" value="Immunoglobulins"/>
    <property type="match status" value="1"/>
</dbReference>
<gene>
    <name evidence="2" type="ORF">L9G74_20195</name>
</gene>
<dbReference type="Proteomes" id="UP001201549">
    <property type="component" value="Unassembled WGS sequence"/>
</dbReference>
<sequence length="84" mass="9301">QQNQPISPQNYLIFGPEKDGDFYSLYSKLEVSVEDWQRGDVFGCVVGHDGIPLNFIHKSIDKNAGKASHVNVSVVLSDADVTCY</sequence>
<evidence type="ECO:0000313" key="3">
    <source>
        <dbReference type="Proteomes" id="UP001201549"/>
    </source>
</evidence>
<feature type="domain" description="Immunoglobulin C1-set" evidence="1">
    <location>
        <begin position="18"/>
        <end position="50"/>
    </location>
</feature>
<dbReference type="SUPFAM" id="SSF48726">
    <property type="entry name" value="Immunoglobulin"/>
    <property type="match status" value="1"/>
</dbReference>
<keyword evidence="3" id="KW-1185">Reference proteome</keyword>
<accession>A0ABT2FQW8</accession>
<dbReference type="RefSeq" id="WP_238898558.1">
    <property type="nucleotide sequence ID" value="NZ_JAKOGG010000137.1"/>
</dbReference>
<dbReference type="Pfam" id="PF07654">
    <property type="entry name" value="C1-set"/>
    <property type="match status" value="1"/>
</dbReference>
<feature type="non-terminal residue" evidence="2">
    <location>
        <position position="1"/>
    </location>
</feature>
<reference evidence="3" key="1">
    <citation type="submission" date="2023-07" db="EMBL/GenBank/DDBJ databases">
        <title>Shewanella mangrovi sp. nov., an acetaldehyde- degrading bacterium isolated from mangrove sediment.</title>
        <authorList>
            <person name="Liu Y."/>
        </authorList>
    </citation>
    <scope>NUCLEOTIDE SEQUENCE [LARGE SCALE GENOMIC DNA]</scope>
    <source>
        <strain evidence="3">C32</strain>
    </source>
</reference>
<evidence type="ECO:0000259" key="1">
    <source>
        <dbReference type="Pfam" id="PF07654"/>
    </source>
</evidence>
<proteinExistence type="predicted"/>
<dbReference type="InterPro" id="IPR003597">
    <property type="entry name" value="Ig_C1-set"/>
</dbReference>
<evidence type="ECO:0000313" key="2">
    <source>
        <dbReference type="EMBL" id="MCS4558745.1"/>
    </source>
</evidence>
<dbReference type="InterPro" id="IPR013783">
    <property type="entry name" value="Ig-like_fold"/>
</dbReference>